<evidence type="ECO:0000256" key="2">
    <source>
        <dbReference type="ARBA" id="ARBA00023172"/>
    </source>
</evidence>
<feature type="domain" description="Tyr recombinase" evidence="4">
    <location>
        <begin position="144"/>
        <end position="338"/>
    </location>
</feature>
<dbReference type="PANTHER" id="PTHR34605:SF3">
    <property type="entry name" value="P CELL-TYPE AGGLUTINATION PROTEIN MAP4-LIKE-RELATED"/>
    <property type="match status" value="1"/>
</dbReference>
<dbReference type="STRING" id="195913.SAMN04488004_12216"/>
<dbReference type="PROSITE" id="PS51898">
    <property type="entry name" value="TYR_RECOMBINASE"/>
    <property type="match status" value="1"/>
</dbReference>
<accession>A0A1I4I466</accession>
<dbReference type="Proteomes" id="UP000199550">
    <property type="component" value="Unassembled WGS sequence"/>
</dbReference>
<evidence type="ECO:0000313" key="6">
    <source>
        <dbReference type="Proteomes" id="UP000199550"/>
    </source>
</evidence>
<dbReference type="Gene3D" id="1.10.443.10">
    <property type="entry name" value="Intergrase catalytic core"/>
    <property type="match status" value="1"/>
</dbReference>
<evidence type="ECO:0000256" key="1">
    <source>
        <dbReference type="ARBA" id="ARBA00023125"/>
    </source>
</evidence>
<dbReference type="CDD" id="cd00799">
    <property type="entry name" value="INT_Cre_C"/>
    <property type="match status" value="1"/>
</dbReference>
<dbReference type="Gene3D" id="1.10.150.130">
    <property type="match status" value="1"/>
</dbReference>
<dbReference type="Pfam" id="PF00589">
    <property type="entry name" value="Phage_integrase"/>
    <property type="match status" value="1"/>
</dbReference>
<protein>
    <submittedName>
        <fullName evidence="5">Site-specific recombinase XerD</fullName>
    </submittedName>
</protein>
<name>A0A1I4I466_9RHOB</name>
<dbReference type="EMBL" id="FOTF01000022">
    <property type="protein sequence ID" value="SFL48601.1"/>
    <property type="molecule type" value="Genomic_DNA"/>
</dbReference>
<organism evidence="5 6">
    <name type="scientific">Loktanella salsilacus</name>
    <dbReference type="NCBI Taxonomy" id="195913"/>
    <lineage>
        <taxon>Bacteria</taxon>
        <taxon>Pseudomonadati</taxon>
        <taxon>Pseudomonadota</taxon>
        <taxon>Alphaproteobacteria</taxon>
        <taxon>Rhodobacterales</taxon>
        <taxon>Roseobacteraceae</taxon>
        <taxon>Loktanella</taxon>
    </lineage>
</organism>
<keyword evidence="1" id="KW-0238">DNA-binding</keyword>
<evidence type="ECO:0000256" key="3">
    <source>
        <dbReference type="SAM" id="MobiDB-lite"/>
    </source>
</evidence>
<dbReference type="RefSeq" id="WP_090191067.1">
    <property type="nucleotide sequence ID" value="NZ_FOTF01000022.1"/>
</dbReference>
<keyword evidence="2" id="KW-0233">DNA recombination</keyword>
<reference evidence="5 6" key="1">
    <citation type="submission" date="2016-10" db="EMBL/GenBank/DDBJ databases">
        <authorList>
            <person name="de Groot N.N."/>
        </authorList>
    </citation>
    <scope>NUCLEOTIDE SEQUENCE [LARGE SCALE GENOMIC DNA]</scope>
    <source>
        <strain evidence="5 6">DSM 16199</strain>
    </source>
</reference>
<proteinExistence type="predicted"/>
<feature type="region of interest" description="Disordered" evidence="3">
    <location>
        <begin position="1"/>
        <end position="24"/>
    </location>
</feature>
<dbReference type="InterPro" id="IPR052925">
    <property type="entry name" value="Phage_Integrase-like_Recomb"/>
</dbReference>
<dbReference type="AlphaFoldDB" id="A0A1I4I466"/>
<dbReference type="InterPro" id="IPR002104">
    <property type="entry name" value="Integrase_catalytic"/>
</dbReference>
<dbReference type="PANTHER" id="PTHR34605">
    <property type="entry name" value="PHAGE_INTEGRASE DOMAIN-CONTAINING PROTEIN"/>
    <property type="match status" value="1"/>
</dbReference>
<dbReference type="InterPro" id="IPR010998">
    <property type="entry name" value="Integrase_recombinase_N"/>
</dbReference>
<dbReference type="OrthoDB" id="7718754at2"/>
<dbReference type="GO" id="GO:0003677">
    <property type="term" value="F:DNA binding"/>
    <property type="evidence" value="ECO:0007669"/>
    <property type="project" value="UniProtKB-KW"/>
</dbReference>
<feature type="compositionally biased region" description="Polar residues" evidence="3">
    <location>
        <begin position="1"/>
        <end position="13"/>
    </location>
</feature>
<dbReference type="GO" id="GO:0015074">
    <property type="term" value="P:DNA integration"/>
    <property type="evidence" value="ECO:0007669"/>
    <property type="project" value="InterPro"/>
</dbReference>
<dbReference type="InterPro" id="IPR013762">
    <property type="entry name" value="Integrase-like_cat_sf"/>
</dbReference>
<dbReference type="GO" id="GO:0006310">
    <property type="term" value="P:DNA recombination"/>
    <property type="evidence" value="ECO:0007669"/>
    <property type="project" value="UniProtKB-KW"/>
</dbReference>
<dbReference type="SUPFAM" id="SSF56349">
    <property type="entry name" value="DNA breaking-rejoining enzymes"/>
    <property type="match status" value="1"/>
</dbReference>
<sequence>MSEAVLTSDTNPLTRVKTDNPEKHNSEQFAVNCNVKMFRSDARESLTNEAIDLLQYSLAPATERALRGDLAHFQNWGGTLPATPATVCAYTGDHAGQHAVATIQRRVASISKVHEMAGLPNPCRTEIVKATLRGLRRKHGTVQRQAKPLMRDDLLLVLDSLRESLRDQRDRALLLLGFAGGFRRSELVTLERADIETVRQGLIVTIRRSKTDQEGAGRRIGIPHGRTRHCPVAAVEVWLSASLIDTGPLFRPITRHGHLAANPLTGDAVSVLLRERLSASGIKPEGYSGHSLRAGFATSAAQAGVSTLKIRAMTGHTSDAMLARYVREGELFIGNAAGELL</sequence>
<evidence type="ECO:0000313" key="5">
    <source>
        <dbReference type="EMBL" id="SFL48601.1"/>
    </source>
</evidence>
<gene>
    <name evidence="5" type="ORF">SAMN04488004_12216</name>
</gene>
<dbReference type="SUPFAM" id="SSF47823">
    <property type="entry name" value="lambda integrase-like, N-terminal domain"/>
    <property type="match status" value="1"/>
</dbReference>
<dbReference type="InterPro" id="IPR011010">
    <property type="entry name" value="DNA_brk_join_enz"/>
</dbReference>
<evidence type="ECO:0000259" key="4">
    <source>
        <dbReference type="PROSITE" id="PS51898"/>
    </source>
</evidence>
<keyword evidence="6" id="KW-1185">Reference proteome</keyword>